<evidence type="ECO:0000256" key="1">
    <source>
        <dbReference type="SAM" id="Coils"/>
    </source>
</evidence>
<feature type="transmembrane region" description="Helical" evidence="2">
    <location>
        <begin position="29"/>
        <end position="51"/>
    </location>
</feature>
<dbReference type="EMBL" id="AP018712">
    <property type="protein sequence ID" value="BBE31578.1"/>
    <property type="molecule type" value="Genomic_DNA"/>
</dbReference>
<keyword evidence="2" id="KW-1133">Transmembrane helix</keyword>
<keyword evidence="2" id="KW-0812">Transmembrane</keyword>
<feature type="coiled-coil region" evidence="1">
    <location>
        <begin position="65"/>
        <end position="99"/>
    </location>
</feature>
<dbReference type="AlphaFoldDB" id="A0A7G1G4V6"/>
<dbReference type="SUPFAM" id="SSF109604">
    <property type="entry name" value="HD-domain/PDEase-like"/>
    <property type="match status" value="1"/>
</dbReference>
<proteinExistence type="predicted"/>
<dbReference type="Proteomes" id="UP000516361">
    <property type="component" value="Chromosome"/>
</dbReference>
<dbReference type="Pfam" id="PF13487">
    <property type="entry name" value="HD_5"/>
    <property type="match status" value="1"/>
</dbReference>
<reference evidence="4 5" key="1">
    <citation type="submission" date="2018-06" db="EMBL/GenBank/DDBJ databases">
        <title>Genome sequencing of Oceanotoga sp. sy52.</title>
        <authorList>
            <person name="Mori K."/>
        </authorList>
    </citation>
    <scope>NUCLEOTIDE SEQUENCE [LARGE SCALE GENOMIC DNA]</scope>
    <source>
        <strain evidence="5">sy52</strain>
    </source>
</reference>
<evidence type="ECO:0000259" key="3">
    <source>
        <dbReference type="PROSITE" id="PS51832"/>
    </source>
</evidence>
<dbReference type="CDD" id="cd00077">
    <property type="entry name" value="HDc"/>
    <property type="match status" value="1"/>
</dbReference>
<keyword evidence="2" id="KW-0472">Membrane</keyword>
<dbReference type="InterPro" id="IPR003607">
    <property type="entry name" value="HD/PDEase_dom"/>
</dbReference>
<dbReference type="KEGG" id="ocy:OSSY52_17190"/>
<evidence type="ECO:0000256" key="2">
    <source>
        <dbReference type="SAM" id="Phobius"/>
    </source>
</evidence>
<dbReference type="InterPro" id="IPR052020">
    <property type="entry name" value="Cyclic_di-GMP/3'3'-cGAMP_PDE"/>
</dbReference>
<keyword evidence="1" id="KW-0175">Coiled coil</keyword>
<dbReference type="SMART" id="SM00471">
    <property type="entry name" value="HDc"/>
    <property type="match status" value="1"/>
</dbReference>
<organism evidence="4 5">
    <name type="scientific">Tepiditoga spiralis</name>
    <dbReference type="NCBI Taxonomy" id="2108365"/>
    <lineage>
        <taxon>Bacteria</taxon>
        <taxon>Thermotogati</taxon>
        <taxon>Thermotogota</taxon>
        <taxon>Thermotogae</taxon>
        <taxon>Petrotogales</taxon>
        <taxon>Petrotogaceae</taxon>
        <taxon>Tepiditoga</taxon>
    </lineage>
</organism>
<dbReference type="InterPro" id="IPR037522">
    <property type="entry name" value="HD_GYP_dom"/>
</dbReference>
<accession>A0A7G1G4V6</accession>
<sequence length="445" mass="51783">MIKKINIIFYILIILFFIFFEFLNKQNSYILFITSLIMTITTFLSFFYIYILTKKINNKNKNLELKNLNKKLNASFLKINNLSKKLKQLTELTRDLGNNNMELDDFCNELLETAHNFIPQSNYGSISLIKNGEWNFISTIGHNINLLKTLKFNVYEINPKEGIQIININKRNKNLKKEIKEKLFLATQPTKETLASYIKLNETLALNISLDISKENKLNFDDTSIELMESFSNITKSFFNQKLSHDNIKEAYYEFANKLAIISEGYDEDTGNHVKRVSILSGFIAEKIGLNSKKVNDIKKFAQLHDIGKIFTPKEILNKKTSLTPQEWEELKKHTINSKKLLNGKYFKTALNIALYHHEKYDGTGYPFGLSKNLIPIEAQIVGIVDVYDALRSKRSYKEAFDHNKVLNIILKGDGRTNPKHFNPVLLKIFTKYERKIEELYNELK</sequence>
<evidence type="ECO:0000313" key="5">
    <source>
        <dbReference type="Proteomes" id="UP000516361"/>
    </source>
</evidence>
<evidence type="ECO:0000313" key="4">
    <source>
        <dbReference type="EMBL" id="BBE31578.1"/>
    </source>
</evidence>
<dbReference type="PANTHER" id="PTHR45228">
    <property type="entry name" value="CYCLIC DI-GMP PHOSPHODIESTERASE TM_0186-RELATED"/>
    <property type="match status" value="1"/>
</dbReference>
<dbReference type="PANTHER" id="PTHR45228:SF8">
    <property type="entry name" value="TWO-COMPONENT RESPONSE REGULATOR-RELATED"/>
    <property type="match status" value="1"/>
</dbReference>
<name>A0A7G1G4V6_9BACT</name>
<feature type="domain" description="HD-GYP" evidence="3">
    <location>
        <begin position="248"/>
        <end position="445"/>
    </location>
</feature>
<dbReference type="Gene3D" id="1.10.3210.10">
    <property type="entry name" value="Hypothetical protein af1432"/>
    <property type="match status" value="1"/>
</dbReference>
<protein>
    <recommendedName>
        <fullName evidence="3">HD-GYP domain-containing protein</fullName>
    </recommendedName>
</protein>
<dbReference type="RefSeq" id="WP_190614197.1">
    <property type="nucleotide sequence ID" value="NZ_AP018712.1"/>
</dbReference>
<gene>
    <name evidence="4" type="ORF">OSSY52_17190</name>
</gene>
<feature type="transmembrane region" description="Helical" evidence="2">
    <location>
        <begin position="7"/>
        <end position="23"/>
    </location>
</feature>
<dbReference type="PROSITE" id="PS51832">
    <property type="entry name" value="HD_GYP"/>
    <property type="match status" value="1"/>
</dbReference>
<dbReference type="InParanoid" id="A0A7G1G4V6"/>
<keyword evidence="5" id="KW-1185">Reference proteome</keyword>